<evidence type="ECO:0008006" key="4">
    <source>
        <dbReference type="Google" id="ProtNLM"/>
    </source>
</evidence>
<evidence type="ECO:0000256" key="1">
    <source>
        <dbReference type="ARBA" id="ARBA00023172"/>
    </source>
</evidence>
<gene>
    <name evidence="3" type="ORF">GALL_204610</name>
</gene>
<dbReference type="GO" id="GO:0015074">
    <property type="term" value="P:DNA integration"/>
    <property type="evidence" value="ECO:0007669"/>
    <property type="project" value="InterPro"/>
</dbReference>
<dbReference type="GO" id="GO:0006310">
    <property type="term" value="P:DNA recombination"/>
    <property type="evidence" value="ECO:0007669"/>
    <property type="project" value="UniProtKB-KW"/>
</dbReference>
<dbReference type="Gene3D" id="1.10.443.10">
    <property type="entry name" value="Intergrase catalytic core"/>
    <property type="match status" value="1"/>
</dbReference>
<dbReference type="InterPro" id="IPR011010">
    <property type="entry name" value="DNA_brk_join_enz"/>
</dbReference>
<feature type="region of interest" description="Disordered" evidence="2">
    <location>
        <begin position="350"/>
        <end position="372"/>
    </location>
</feature>
<name>A0A1J5RPA9_9ZZZZ</name>
<evidence type="ECO:0000313" key="3">
    <source>
        <dbReference type="EMBL" id="OIQ97577.1"/>
    </source>
</evidence>
<reference evidence="3" key="1">
    <citation type="submission" date="2016-10" db="EMBL/GenBank/DDBJ databases">
        <title>Sequence of Gallionella enrichment culture.</title>
        <authorList>
            <person name="Poehlein A."/>
            <person name="Muehling M."/>
            <person name="Daniel R."/>
        </authorList>
    </citation>
    <scope>NUCLEOTIDE SEQUENCE</scope>
</reference>
<evidence type="ECO:0000256" key="2">
    <source>
        <dbReference type="SAM" id="MobiDB-lite"/>
    </source>
</evidence>
<protein>
    <recommendedName>
        <fullName evidence="4">Phage integrase family protein</fullName>
    </recommendedName>
</protein>
<dbReference type="EMBL" id="MLJW01000131">
    <property type="protein sequence ID" value="OIQ97577.1"/>
    <property type="molecule type" value="Genomic_DNA"/>
</dbReference>
<dbReference type="CDD" id="cd00397">
    <property type="entry name" value="DNA_BRE_C"/>
    <property type="match status" value="1"/>
</dbReference>
<comment type="caution">
    <text evidence="3">The sequence shown here is derived from an EMBL/GenBank/DDBJ whole genome shotgun (WGS) entry which is preliminary data.</text>
</comment>
<keyword evidence="1" id="KW-0233">DNA recombination</keyword>
<organism evidence="3">
    <name type="scientific">mine drainage metagenome</name>
    <dbReference type="NCBI Taxonomy" id="410659"/>
    <lineage>
        <taxon>unclassified sequences</taxon>
        <taxon>metagenomes</taxon>
        <taxon>ecological metagenomes</taxon>
    </lineage>
</organism>
<dbReference type="InterPro" id="IPR013762">
    <property type="entry name" value="Integrase-like_cat_sf"/>
</dbReference>
<dbReference type="AlphaFoldDB" id="A0A1J5RPA9"/>
<proteinExistence type="predicted"/>
<dbReference type="GO" id="GO:0003677">
    <property type="term" value="F:DNA binding"/>
    <property type="evidence" value="ECO:0007669"/>
    <property type="project" value="InterPro"/>
</dbReference>
<sequence>MSLNIQIEVDFIKKVVDMIHIYQQDHIDTSEKTKLDYKACYNRLSNKRDSQNDDILALAAKTKSKNTWYKRRAAITHVCIDHLVHFKDQQVSKLKELGNTSISNEERSVLQHAWVEQLSTAKQYVKLLEDMPTACPILKSEQKKRTSKRHHMKKLPSDWRQKILNEAIETWSLPIHVLAITGCRPEELKKGIHLEVKNNQLVCRIESSKVKDGKISVRKKIPSSDEVLKRTVNYHAGQKWREIYFDLGKYPMVDALAATIRTSASIEIKNASSMTSTIRAIAKKLWPERKKSITAYCFRHALGSDMKSSGMVLDDISIALGHAVSATRSYYGQAKMSKGGHIPSLVIGSRQVKQSKKSPLPVRKSSPKTSAL</sequence>
<accession>A0A1J5RPA9</accession>
<dbReference type="SUPFAM" id="SSF56349">
    <property type="entry name" value="DNA breaking-rejoining enzymes"/>
    <property type="match status" value="1"/>
</dbReference>